<dbReference type="SUPFAM" id="SSF46565">
    <property type="entry name" value="Chaperone J-domain"/>
    <property type="match status" value="1"/>
</dbReference>
<dbReference type="PANTHER" id="PTHR44144">
    <property type="entry name" value="DNAJ HOMOLOG SUBFAMILY C MEMBER 9"/>
    <property type="match status" value="1"/>
</dbReference>
<dbReference type="CDD" id="cd06257">
    <property type="entry name" value="DnaJ"/>
    <property type="match status" value="1"/>
</dbReference>
<dbReference type="AlphaFoldDB" id="K0RN71"/>
<dbReference type="Gene3D" id="1.10.287.110">
    <property type="entry name" value="DnaJ domain"/>
    <property type="match status" value="1"/>
</dbReference>
<dbReference type="PANTHER" id="PTHR44144:SF1">
    <property type="entry name" value="DNAJ HOMOLOG SUBFAMILY C MEMBER 9"/>
    <property type="match status" value="1"/>
</dbReference>
<dbReference type="EMBL" id="AGNL01043893">
    <property type="protein sequence ID" value="EJK50376.1"/>
    <property type="molecule type" value="Genomic_DNA"/>
</dbReference>
<dbReference type="OMA" id="CETKKDI"/>
<proteinExistence type="predicted"/>
<protein>
    <recommendedName>
        <fullName evidence="2">J domain-containing protein</fullName>
    </recommendedName>
</protein>
<evidence type="ECO:0000259" key="2">
    <source>
        <dbReference type="PROSITE" id="PS50076"/>
    </source>
</evidence>
<dbReference type="Proteomes" id="UP000266841">
    <property type="component" value="Unassembled WGS sequence"/>
</dbReference>
<dbReference type="InterPro" id="IPR052594">
    <property type="entry name" value="J_domain-containing_protein"/>
</dbReference>
<organism evidence="3 4">
    <name type="scientific">Thalassiosira oceanica</name>
    <name type="common">Marine diatom</name>
    <dbReference type="NCBI Taxonomy" id="159749"/>
    <lineage>
        <taxon>Eukaryota</taxon>
        <taxon>Sar</taxon>
        <taxon>Stramenopiles</taxon>
        <taxon>Ochrophyta</taxon>
        <taxon>Bacillariophyta</taxon>
        <taxon>Coscinodiscophyceae</taxon>
        <taxon>Thalassiosirophycidae</taxon>
        <taxon>Thalassiosirales</taxon>
        <taxon>Thalassiosiraceae</taxon>
        <taxon>Thalassiosira</taxon>
    </lineage>
</organism>
<accession>K0RN71</accession>
<dbReference type="InterPro" id="IPR036869">
    <property type="entry name" value="J_dom_sf"/>
</dbReference>
<evidence type="ECO:0000313" key="4">
    <source>
        <dbReference type="Proteomes" id="UP000266841"/>
    </source>
</evidence>
<dbReference type="Pfam" id="PF00226">
    <property type="entry name" value="DnaJ"/>
    <property type="match status" value="1"/>
</dbReference>
<dbReference type="PRINTS" id="PR00625">
    <property type="entry name" value="JDOMAIN"/>
</dbReference>
<name>K0RN71_THAOC</name>
<dbReference type="eggNOG" id="KOG0719">
    <property type="taxonomic scope" value="Eukaryota"/>
</dbReference>
<feature type="region of interest" description="Disordered" evidence="1">
    <location>
        <begin position="399"/>
        <end position="455"/>
    </location>
</feature>
<keyword evidence="4" id="KW-1185">Reference proteome</keyword>
<gene>
    <name evidence="3" type="ORF">THAOC_30668</name>
</gene>
<dbReference type="SMART" id="SM00271">
    <property type="entry name" value="DnaJ"/>
    <property type="match status" value="1"/>
</dbReference>
<dbReference type="Pfam" id="PF23302">
    <property type="entry name" value="HTH_DNAJC9"/>
    <property type="match status" value="1"/>
</dbReference>
<dbReference type="GO" id="GO:0005634">
    <property type="term" value="C:nucleus"/>
    <property type="evidence" value="ECO:0007669"/>
    <property type="project" value="TreeGrafter"/>
</dbReference>
<dbReference type="PROSITE" id="PS50076">
    <property type="entry name" value="DNAJ_2"/>
    <property type="match status" value="1"/>
</dbReference>
<comment type="caution">
    <text evidence="3">The sequence shown here is derived from an EMBL/GenBank/DDBJ whole genome shotgun (WGS) entry which is preliminary data.</text>
</comment>
<dbReference type="GO" id="GO:0005737">
    <property type="term" value="C:cytoplasm"/>
    <property type="evidence" value="ECO:0007669"/>
    <property type="project" value="TreeGrafter"/>
</dbReference>
<dbReference type="OrthoDB" id="110024at2759"/>
<dbReference type="InterPro" id="IPR056453">
    <property type="entry name" value="HTH_DNAJC9"/>
</dbReference>
<reference evidence="3 4" key="1">
    <citation type="journal article" date="2012" name="Genome Biol.">
        <title>Genome and low-iron response of an oceanic diatom adapted to chronic iron limitation.</title>
        <authorList>
            <person name="Lommer M."/>
            <person name="Specht M."/>
            <person name="Roy A.S."/>
            <person name="Kraemer L."/>
            <person name="Andreson R."/>
            <person name="Gutowska M.A."/>
            <person name="Wolf J."/>
            <person name="Bergner S.V."/>
            <person name="Schilhabel M.B."/>
            <person name="Klostermeier U.C."/>
            <person name="Beiko R.G."/>
            <person name="Rosenstiel P."/>
            <person name="Hippler M."/>
            <person name="Laroche J."/>
        </authorList>
    </citation>
    <scope>NUCLEOTIDE SEQUENCE [LARGE SCALE GENOMIC DNA]</scope>
    <source>
        <strain evidence="3 4">CCMP1005</strain>
    </source>
</reference>
<feature type="region of interest" description="Disordered" evidence="1">
    <location>
        <begin position="207"/>
        <end position="272"/>
    </location>
</feature>
<sequence>MSATTTIADAYGEGACLYETGKVPRPRHRGTGEQILEVPKDASASQLRKAYYKRCLLYHPDKLSSGLSDEDKVRVDWRAHRTVTHLHPQFAVASIAYTILSDDEKRREYDESGEVDDEDDLASKSGTEQWKNYFSNLFPKVTTKDIDAFEVKYKCSDEEEEDVLKYYSQFKGDLNKMVECVMLSSDIDKERWVADYIKPAIEEGSVGDYTERKPEPEVACDDTDDDDVPVAQIVDDDDDGEEEEMAHAEPVAKKAKGRKKSSSSSSSAEDSLIAQIRGRSGGGFASMMEGLEAKYGGGKKRKQKSAEPDIDDDEFNAIRAGLDKKRGASLGLAVQLSEPDILNDLQSLDLSSLLSLSAKLFSGAVLDDLKLRDLSGSPGCLAKLVDSVALALPWHGMSGERRGSGPLSSPKRLRKCTFRSTGERRRTDESGASSPHRNPRASCRSYPLRRRGRDEGDNRTAYVLRSFAVLAWPADRNRHA</sequence>
<feature type="domain" description="J" evidence="2">
    <location>
        <begin position="31"/>
        <end position="113"/>
    </location>
</feature>
<evidence type="ECO:0000313" key="3">
    <source>
        <dbReference type="EMBL" id="EJK50376.1"/>
    </source>
</evidence>
<dbReference type="InterPro" id="IPR001623">
    <property type="entry name" value="DnaJ_domain"/>
</dbReference>
<evidence type="ECO:0000256" key="1">
    <source>
        <dbReference type="SAM" id="MobiDB-lite"/>
    </source>
</evidence>
<dbReference type="GO" id="GO:0031072">
    <property type="term" value="F:heat shock protein binding"/>
    <property type="evidence" value="ECO:0007669"/>
    <property type="project" value="TreeGrafter"/>
</dbReference>
<feature type="compositionally biased region" description="Acidic residues" evidence="1">
    <location>
        <begin position="218"/>
        <end position="244"/>
    </location>
</feature>